<feature type="domain" description="MADF" evidence="2">
    <location>
        <begin position="12"/>
        <end position="110"/>
    </location>
</feature>
<evidence type="ECO:0000313" key="4">
    <source>
        <dbReference type="Proteomes" id="UP000324832"/>
    </source>
</evidence>
<feature type="region of interest" description="Disordered" evidence="1">
    <location>
        <begin position="110"/>
        <end position="171"/>
    </location>
</feature>
<feature type="compositionally biased region" description="Polar residues" evidence="1">
    <location>
        <begin position="150"/>
        <end position="160"/>
    </location>
</feature>
<dbReference type="Pfam" id="PF10545">
    <property type="entry name" value="MADF_DNA_bdg"/>
    <property type="match status" value="1"/>
</dbReference>
<accession>A0A5E4R9S7</accession>
<proteinExistence type="predicted"/>
<name>A0A5E4R9S7_9NEOP</name>
<sequence length="238" mass="27641">MASQTNREWLEEFIELYRSEPCLWNIKGKEYHNRDLKRSAYTKLVVKLKTVDPRADKGAVVKKINNIRSTYKKERKKIADSKKSGAGTQEVYKPKLWYYSMLLFLDDHEEPRRSRSNMDDESTDNESPPATQSTQQSPPATQTTSQSTPDTRSITNTLFNRSRPKRNANENLTTQVFQSVQNHFKRPAITNDRFDIYGANVAAKLRDLTKHQRILAEKLINETLFLAEVLCDPRLEMK</sequence>
<keyword evidence="4" id="KW-1185">Reference proteome</keyword>
<dbReference type="PANTHER" id="PTHR21505:SF8">
    <property type="entry name" value="DPT-YFP REPRESSOR BY OVEREXPRESSION, ISOFORM D-RELATED"/>
    <property type="match status" value="1"/>
</dbReference>
<dbReference type="InterPro" id="IPR006578">
    <property type="entry name" value="MADF-dom"/>
</dbReference>
<evidence type="ECO:0000313" key="3">
    <source>
        <dbReference type="EMBL" id="VVD05954.1"/>
    </source>
</evidence>
<dbReference type="SMART" id="SM00595">
    <property type="entry name" value="MADF"/>
    <property type="match status" value="1"/>
</dbReference>
<evidence type="ECO:0000259" key="2">
    <source>
        <dbReference type="PROSITE" id="PS51029"/>
    </source>
</evidence>
<dbReference type="Proteomes" id="UP000324832">
    <property type="component" value="Unassembled WGS sequence"/>
</dbReference>
<dbReference type="AlphaFoldDB" id="A0A5E4R9S7"/>
<dbReference type="EMBL" id="FZQP02007047">
    <property type="protein sequence ID" value="VVD05954.1"/>
    <property type="molecule type" value="Genomic_DNA"/>
</dbReference>
<dbReference type="PROSITE" id="PS51029">
    <property type="entry name" value="MADF"/>
    <property type="match status" value="1"/>
</dbReference>
<feature type="compositionally biased region" description="Low complexity" evidence="1">
    <location>
        <begin position="127"/>
        <end position="149"/>
    </location>
</feature>
<evidence type="ECO:0000256" key="1">
    <source>
        <dbReference type="SAM" id="MobiDB-lite"/>
    </source>
</evidence>
<reference evidence="3 4" key="1">
    <citation type="submission" date="2017-07" db="EMBL/GenBank/DDBJ databases">
        <authorList>
            <person name="Talla V."/>
            <person name="Backstrom N."/>
        </authorList>
    </citation>
    <scope>NUCLEOTIDE SEQUENCE [LARGE SCALE GENOMIC DNA]</scope>
</reference>
<protein>
    <recommendedName>
        <fullName evidence="2">MADF domain-containing protein</fullName>
    </recommendedName>
</protein>
<organism evidence="3 4">
    <name type="scientific">Leptidea sinapis</name>
    <dbReference type="NCBI Taxonomy" id="189913"/>
    <lineage>
        <taxon>Eukaryota</taxon>
        <taxon>Metazoa</taxon>
        <taxon>Ecdysozoa</taxon>
        <taxon>Arthropoda</taxon>
        <taxon>Hexapoda</taxon>
        <taxon>Insecta</taxon>
        <taxon>Pterygota</taxon>
        <taxon>Neoptera</taxon>
        <taxon>Endopterygota</taxon>
        <taxon>Lepidoptera</taxon>
        <taxon>Glossata</taxon>
        <taxon>Ditrysia</taxon>
        <taxon>Papilionoidea</taxon>
        <taxon>Pieridae</taxon>
        <taxon>Dismorphiinae</taxon>
        <taxon>Leptidea</taxon>
    </lineage>
</organism>
<dbReference type="PANTHER" id="PTHR21505">
    <property type="entry name" value="MADF DOMAIN-CONTAINING PROTEIN-RELATED"/>
    <property type="match status" value="1"/>
</dbReference>
<gene>
    <name evidence="3" type="ORF">LSINAPIS_LOCUS15400</name>
</gene>